<dbReference type="InterPro" id="IPR000835">
    <property type="entry name" value="HTH_MarR-typ"/>
</dbReference>
<dbReference type="GO" id="GO:0003677">
    <property type="term" value="F:DNA binding"/>
    <property type="evidence" value="ECO:0007669"/>
    <property type="project" value="UniProtKB-KW"/>
</dbReference>
<dbReference type="FunCoup" id="A0A4R2PDU7">
    <property type="interactions" value="144"/>
</dbReference>
<dbReference type="PANTHER" id="PTHR33164">
    <property type="entry name" value="TRANSCRIPTIONAL REGULATOR, MARR FAMILY"/>
    <property type="match status" value="1"/>
</dbReference>
<dbReference type="EMBL" id="SLXO01000007">
    <property type="protein sequence ID" value="TCP33410.1"/>
    <property type="molecule type" value="Genomic_DNA"/>
</dbReference>
<dbReference type="AlphaFoldDB" id="A0A4R2PDU7"/>
<comment type="caution">
    <text evidence="2">The sequence shown here is derived from an EMBL/GenBank/DDBJ whole genome shotgun (WGS) entry which is preliminary data.</text>
</comment>
<dbReference type="SMART" id="SM00347">
    <property type="entry name" value="HTH_MARR"/>
    <property type="match status" value="1"/>
</dbReference>
<evidence type="ECO:0000259" key="1">
    <source>
        <dbReference type="PROSITE" id="PS50995"/>
    </source>
</evidence>
<evidence type="ECO:0000313" key="2">
    <source>
        <dbReference type="EMBL" id="TCP33410.1"/>
    </source>
</evidence>
<organism evidence="2 3">
    <name type="scientific">Rhodothalassium salexigens DSM 2132</name>
    <dbReference type="NCBI Taxonomy" id="1188247"/>
    <lineage>
        <taxon>Bacteria</taxon>
        <taxon>Pseudomonadati</taxon>
        <taxon>Pseudomonadota</taxon>
        <taxon>Alphaproteobacteria</taxon>
        <taxon>Rhodothalassiales</taxon>
        <taxon>Rhodothalassiaceae</taxon>
        <taxon>Rhodothalassium</taxon>
    </lineage>
</organism>
<keyword evidence="3" id="KW-1185">Reference proteome</keyword>
<keyword evidence="2" id="KW-0238">DNA-binding</keyword>
<dbReference type="InterPro" id="IPR039422">
    <property type="entry name" value="MarR/SlyA-like"/>
</dbReference>
<protein>
    <submittedName>
        <fullName evidence="2">DNA-binding MarR family transcriptional regulator</fullName>
    </submittedName>
</protein>
<gene>
    <name evidence="2" type="ORF">EV659_10720</name>
</gene>
<dbReference type="Proteomes" id="UP000295399">
    <property type="component" value="Unassembled WGS sequence"/>
</dbReference>
<dbReference type="InParanoid" id="A0A4R2PDU7"/>
<dbReference type="PROSITE" id="PS50995">
    <property type="entry name" value="HTH_MARR_2"/>
    <property type="match status" value="1"/>
</dbReference>
<evidence type="ECO:0000313" key="3">
    <source>
        <dbReference type="Proteomes" id="UP000295399"/>
    </source>
</evidence>
<accession>A0A4R2PDU7</accession>
<sequence length="131" mass="14303">MTVSGSARGDETRQLLHLWRGALLASVKGSGPDLSTRQMTILLTVYLDDPPHTVRGLAAELGVAKPVVTRALDTLGRRGLLKRRRDPADRRNVLVQRTVKGAVFLSEFEDLITRSRLRLDDGADAGLADFG</sequence>
<dbReference type="InterPro" id="IPR036390">
    <property type="entry name" value="WH_DNA-bd_sf"/>
</dbReference>
<dbReference type="Gene3D" id="1.10.10.10">
    <property type="entry name" value="Winged helix-like DNA-binding domain superfamily/Winged helix DNA-binding domain"/>
    <property type="match status" value="1"/>
</dbReference>
<dbReference type="GO" id="GO:0003700">
    <property type="term" value="F:DNA-binding transcription factor activity"/>
    <property type="evidence" value="ECO:0007669"/>
    <property type="project" value="InterPro"/>
</dbReference>
<dbReference type="InterPro" id="IPR036388">
    <property type="entry name" value="WH-like_DNA-bd_sf"/>
</dbReference>
<dbReference type="PANTHER" id="PTHR33164:SF89">
    <property type="entry name" value="MARR FAMILY REGULATORY PROTEIN"/>
    <property type="match status" value="1"/>
</dbReference>
<dbReference type="SUPFAM" id="SSF46785">
    <property type="entry name" value="Winged helix' DNA-binding domain"/>
    <property type="match status" value="1"/>
</dbReference>
<feature type="domain" description="HTH marR-type" evidence="1">
    <location>
        <begin position="1"/>
        <end position="131"/>
    </location>
</feature>
<proteinExistence type="predicted"/>
<dbReference type="GO" id="GO:0006950">
    <property type="term" value="P:response to stress"/>
    <property type="evidence" value="ECO:0007669"/>
    <property type="project" value="TreeGrafter"/>
</dbReference>
<reference evidence="2 3" key="1">
    <citation type="submission" date="2019-03" db="EMBL/GenBank/DDBJ databases">
        <title>Genomic Encyclopedia of Type Strains, Phase IV (KMG-IV): sequencing the most valuable type-strain genomes for metagenomic binning, comparative biology and taxonomic classification.</title>
        <authorList>
            <person name="Goeker M."/>
        </authorList>
    </citation>
    <scope>NUCLEOTIDE SEQUENCE [LARGE SCALE GENOMIC DNA]</scope>
    <source>
        <strain evidence="2 3">DSM 2132</strain>
    </source>
</reference>
<dbReference type="Pfam" id="PF01047">
    <property type="entry name" value="MarR"/>
    <property type="match status" value="1"/>
</dbReference>
<dbReference type="OrthoDB" id="7427954at2"/>
<name>A0A4R2PDU7_RHOSA</name>